<evidence type="ECO:0000313" key="1">
    <source>
        <dbReference type="EMBL" id="SFJ45994.1"/>
    </source>
</evidence>
<protein>
    <submittedName>
        <fullName evidence="1">Uncharacterized protein</fullName>
    </submittedName>
</protein>
<dbReference type="EMBL" id="FORY01000005">
    <property type="protein sequence ID" value="SFJ45994.1"/>
    <property type="molecule type" value="Genomic_DNA"/>
</dbReference>
<reference evidence="1 2" key="1">
    <citation type="submission" date="2016-10" db="EMBL/GenBank/DDBJ databases">
        <authorList>
            <person name="de Groot N.N."/>
        </authorList>
    </citation>
    <scope>NUCLEOTIDE SEQUENCE [LARGE SCALE GENOMIC DNA]</scope>
    <source>
        <strain evidence="1 2">CGMCC 1.8891</strain>
    </source>
</reference>
<gene>
    <name evidence="1" type="ORF">SAMN04488138_105111</name>
</gene>
<name>A0A1I3RHA0_9RHOB</name>
<accession>A0A1I3RHA0</accession>
<proteinExistence type="predicted"/>
<dbReference type="AlphaFoldDB" id="A0A1I3RHA0"/>
<organism evidence="1 2">
    <name type="scientific">Celeribacter halophilus</name>
    <dbReference type="NCBI Taxonomy" id="576117"/>
    <lineage>
        <taxon>Bacteria</taxon>
        <taxon>Pseudomonadati</taxon>
        <taxon>Pseudomonadota</taxon>
        <taxon>Alphaproteobacteria</taxon>
        <taxon>Rhodobacterales</taxon>
        <taxon>Roseobacteraceae</taxon>
        <taxon>Celeribacter</taxon>
    </lineage>
</organism>
<keyword evidence="2" id="KW-1185">Reference proteome</keyword>
<sequence length="78" mass="8673">MNTAMSTSISTTNSCSDPVLKGTCFGACLFSCEDRKTLEKCRRAKREIMARIALFLTIEETDHAERLYVAGGFLACRM</sequence>
<evidence type="ECO:0000313" key="2">
    <source>
        <dbReference type="Proteomes" id="UP000183299"/>
    </source>
</evidence>
<dbReference type="Proteomes" id="UP000183299">
    <property type="component" value="Unassembled WGS sequence"/>
</dbReference>